<dbReference type="InterPro" id="IPR010031">
    <property type="entry name" value="FAD_lactone_oxidase-like"/>
</dbReference>
<dbReference type="EMBL" id="BAAABU010000003">
    <property type="protein sequence ID" value="GAA0221601.1"/>
    <property type="molecule type" value="Genomic_DNA"/>
</dbReference>
<dbReference type="PANTHER" id="PTHR43762">
    <property type="entry name" value="L-GULONOLACTONE OXIDASE"/>
    <property type="match status" value="1"/>
</dbReference>
<dbReference type="Gene3D" id="3.30.70.2520">
    <property type="match status" value="1"/>
</dbReference>
<name>A0ABN0TH78_9PSEU</name>
<dbReference type="Gene3D" id="1.10.45.10">
    <property type="entry name" value="Vanillyl-alcohol Oxidase, Chain A, domain 4"/>
    <property type="match status" value="1"/>
</dbReference>
<feature type="domain" description="FAD-binding PCMH-type" evidence="2">
    <location>
        <begin position="9"/>
        <end position="189"/>
    </location>
</feature>
<dbReference type="Gene3D" id="3.30.43.10">
    <property type="entry name" value="Uridine Diphospho-n-acetylenolpyruvylglucosamine Reductase, domain 2"/>
    <property type="match status" value="1"/>
</dbReference>
<evidence type="ECO:0000313" key="4">
    <source>
        <dbReference type="Proteomes" id="UP001500416"/>
    </source>
</evidence>
<dbReference type="RefSeq" id="WP_343933374.1">
    <property type="nucleotide sequence ID" value="NZ_BAAABU010000003.1"/>
</dbReference>
<dbReference type="InterPro" id="IPR007173">
    <property type="entry name" value="ALO_C"/>
</dbReference>
<dbReference type="InterPro" id="IPR016171">
    <property type="entry name" value="Vanillyl_alc_oxidase_C-sub2"/>
</dbReference>
<dbReference type="SUPFAM" id="SSF56176">
    <property type="entry name" value="FAD-binding/transporter-associated domain-like"/>
    <property type="match status" value="1"/>
</dbReference>
<dbReference type="Pfam" id="PF01565">
    <property type="entry name" value="FAD_binding_4"/>
    <property type="match status" value="1"/>
</dbReference>
<protein>
    <submittedName>
        <fullName evidence="3">Alditol oxidase</fullName>
    </submittedName>
</protein>
<evidence type="ECO:0000259" key="2">
    <source>
        <dbReference type="PROSITE" id="PS51387"/>
    </source>
</evidence>
<dbReference type="Gene3D" id="3.30.465.10">
    <property type="match status" value="1"/>
</dbReference>
<dbReference type="InterPro" id="IPR016166">
    <property type="entry name" value="FAD-bd_PCMH"/>
</dbReference>
<keyword evidence="1" id="KW-0560">Oxidoreductase</keyword>
<keyword evidence="4" id="KW-1185">Reference proteome</keyword>
<dbReference type="Pfam" id="PF04030">
    <property type="entry name" value="ALO"/>
    <property type="match status" value="1"/>
</dbReference>
<dbReference type="Proteomes" id="UP001500416">
    <property type="component" value="Unassembled WGS sequence"/>
</dbReference>
<dbReference type="InterPro" id="IPR016167">
    <property type="entry name" value="FAD-bd_PCMH_sub1"/>
</dbReference>
<dbReference type="InterPro" id="IPR036318">
    <property type="entry name" value="FAD-bd_PCMH-like_sf"/>
</dbReference>
<reference evidence="3 4" key="1">
    <citation type="journal article" date="2019" name="Int. J. Syst. Evol. Microbiol.">
        <title>The Global Catalogue of Microorganisms (GCM) 10K type strain sequencing project: providing services to taxonomists for standard genome sequencing and annotation.</title>
        <authorList>
            <consortium name="The Broad Institute Genomics Platform"/>
            <consortium name="The Broad Institute Genome Sequencing Center for Infectious Disease"/>
            <person name="Wu L."/>
            <person name="Ma J."/>
        </authorList>
    </citation>
    <scope>NUCLEOTIDE SEQUENCE [LARGE SCALE GENOMIC DNA]</scope>
    <source>
        <strain evidence="3 4">JCM 3380</strain>
    </source>
</reference>
<gene>
    <name evidence="3" type="primary">aldO</name>
    <name evidence="3" type="ORF">GCM10010492_19650</name>
</gene>
<proteinExistence type="predicted"/>
<accession>A0ABN0TH78</accession>
<dbReference type="PANTHER" id="PTHR43762:SF1">
    <property type="entry name" value="D-ARABINONO-1,4-LACTONE OXIDASE"/>
    <property type="match status" value="1"/>
</dbReference>
<dbReference type="InterPro" id="IPR016169">
    <property type="entry name" value="FAD-bd_PCMH_sub2"/>
</dbReference>
<dbReference type="Gene3D" id="3.30.70.2530">
    <property type="match status" value="1"/>
</dbReference>
<dbReference type="InterPro" id="IPR006094">
    <property type="entry name" value="Oxid_FAD_bind_N"/>
</dbReference>
<organism evidence="3 4">
    <name type="scientific">Saccharothrix mutabilis subsp. mutabilis</name>
    <dbReference type="NCBI Taxonomy" id="66855"/>
    <lineage>
        <taxon>Bacteria</taxon>
        <taxon>Bacillati</taxon>
        <taxon>Actinomycetota</taxon>
        <taxon>Actinomycetes</taxon>
        <taxon>Pseudonocardiales</taxon>
        <taxon>Pseudonocardiaceae</taxon>
        <taxon>Saccharothrix</taxon>
    </lineage>
</organism>
<comment type="caution">
    <text evidence="3">The sequence shown here is derived from an EMBL/GenBank/DDBJ whole genome shotgun (WGS) entry which is preliminary data.</text>
</comment>
<sequence>MTTNWAGSFTFTADRVESPTSVDGVRRAVAAAERAHVLGAGHSFSRVADTTGTLIRLDALPEVFDLGPDTVRVSAGTRLAGLAERLHAKGFALPALPSLPHVTVAGAVATGTHGSGDAVGTLADLVRSLDLVTADGDLVTYRRGEAADLQAASPAATESRQSHTDFDGVVVSLGALGVVVALELAVVPTFDVEQRVVADVPLAALVERFDDVFAAAHSVSAFTTWDGTARVWVKRRVGDPPADLAWTGGHDATAPLHPVPGRPAHHCTAQLGEPGPWHERLPHFRADFTPSVGRELQSEYFVPREHAAAALAALARLDFGDLLLTSEIRTIAADQQWLSPTSGRASAAFHFTWRQDDAVHAELARIEDALAPWRPRAHWGKLSTRPGDYPGLPRFARLRAALDPAGKFRNATLDGWLSPAL</sequence>
<evidence type="ECO:0000313" key="3">
    <source>
        <dbReference type="EMBL" id="GAA0221601.1"/>
    </source>
</evidence>
<dbReference type="PROSITE" id="PS51387">
    <property type="entry name" value="FAD_PCMH"/>
    <property type="match status" value="1"/>
</dbReference>
<evidence type="ECO:0000256" key="1">
    <source>
        <dbReference type="ARBA" id="ARBA00023002"/>
    </source>
</evidence>